<evidence type="ECO:0000256" key="1">
    <source>
        <dbReference type="SAM" id="MobiDB-lite"/>
    </source>
</evidence>
<gene>
    <name evidence="3" type="ORF">MANAM107_17100</name>
</gene>
<evidence type="ECO:0000313" key="4">
    <source>
        <dbReference type="Proteomes" id="UP000824496"/>
    </source>
</evidence>
<evidence type="ECO:0000313" key="3">
    <source>
        <dbReference type="EMBL" id="BDA64876.1"/>
    </source>
</evidence>
<proteinExistence type="predicted"/>
<feature type="region of interest" description="Disordered" evidence="1">
    <location>
        <begin position="58"/>
        <end position="115"/>
    </location>
</feature>
<feature type="transmembrane region" description="Helical" evidence="2">
    <location>
        <begin position="281"/>
        <end position="302"/>
    </location>
</feature>
<reference evidence="3 4" key="1">
    <citation type="submission" date="2021-08" db="EMBL/GenBank/DDBJ databases">
        <title>Whole genome sequence of novel Actinomyces species strain MAS-1.</title>
        <authorList>
            <person name="Saito M."/>
            <person name="Kuwahara N."/>
            <person name="Takizawa T."/>
            <person name="Gotouda H."/>
            <person name="Ochiai T."/>
        </authorList>
    </citation>
    <scope>NUCLEOTIDE SEQUENCE [LARGE SCALE GENOMIC DNA]</scope>
    <source>
        <strain evidence="3 4">MAS-1</strain>
    </source>
</reference>
<sequence>MTEQSRPKPLPPACALARPRFCAPWAGLGQGLRALVLTAAMAPLLLGLLIPASLPPAAADPTEPAPTQPTGTGAEPAPEVSPAPGTPETPQAPGPDQAAPSSEGTPQAGFPADDPRARAQAWMNQEGVTQVRQHTGEQGEVSVGEPVAVHAWAPGFLDGSQPQAPPVETGSWAAPVTAGGEPAGVLLVSVDGEEVTGEVEEDKTLAMDLASTTTGMVVHDSSADAWYSVSGQTVTALGSRAASLLAGPVDLVEYGHVLRERAEARPTASPPPAVQPESGDWAVWGPVLGVVAVGVITVVVTIRHERKVTAPLRQHPATPVGADTIPESHIDISKL</sequence>
<keyword evidence="2" id="KW-0472">Membrane</keyword>
<accession>A0ABM7UC98</accession>
<keyword evidence="4" id="KW-1185">Reference proteome</keyword>
<evidence type="ECO:0000256" key="2">
    <source>
        <dbReference type="SAM" id="Phobius"/>
    </source>
</evidence>
<feature type="compositionally biased region" description="Pro residues" evidence="1">
    <location>
        <begin position="79"/>
        <end position="93"/>
    </location>
</feature>
<dbReference type="EMBL" id="AP025017">
    <property type="protein sequence ID" value="BDA64876.1"/>
    <property type="molecule type" value="Genomic_DNA"/>
</dbReference>
<organism evidence="3 4">
    <name type="scientific">Actinomyces capricornis</name>
    <dbReference type="NCBI Taxonomy" id="2755559"/>
    <lineage>
        <taxon>Bacteria</taxon>
        <taxon>Bacillati</taxon>
        <taxon>Actinomycetota</taxon>
        <taxon>Actinomycetes</taxon>
        <taxon>Actinomycetales</taxon>
        <taxon>Actinomycetaceae</taxon>
        <taxon>Actinomyces</taxon>
    </lineage>
</organism>
<name>A0ABM7UC98_9ACTO</name>
<dbReference type="Proteomes" id="UP000824496">
    <property type="component" value="Chromosome"/>
</dbReference>
<keyword evidence="2" id="KW-1133">Transmembrane helix</keyword>
<dbReference type="RefSeq" id="WP_223907338.1">
    <property type="nucleotide sequence ID" value="NZ_AP025017.1"/>
</dbReference>
<protein>
    <submittedName>
        <fullName evidence="3">Uncharacterized protein</fullName>
    </submittedName>
</protein>
<keyword evidence="2" id="KW-0812">Transmembrane</keyword>